<evidence type="ECO:0000256" key="5">
    <source>
        <dbReference type="ARBA" id="ARBA00023136"/>
    </source>
</evidence>
<evidence type="ECO:0000256" key="6">
    <source>
        <dbReference type="SAM" id="Phobius"/>
    </source>
</evidence>
<dbReference type="EMBL" id="CAKOGP040000557">
    <property type="protein sequence ID" value="CAJ1936732.1"/>
    <property type="molecule type" value="Genomic_DNA"/>
</dbReference>
<dbReference type="InterPro" id="IPR019547">
    <property type="entry name" value="Lipid_desat"/>
</dbReference>
<reference evidence="8" key="1">
    <citation type="submission" date="2023-08" db="EMBL/GenBank/DDBJ databases">
        <authorList>
            <person name="Audoor S."/>
            <person name="Bilcke G."/>
        </authorList>
    </citation>
    <scope>NUCLEOTIDE SEQUENCE</scope>
</reference>
<keyword evidence="9" id="KW-1185">Reference proteome</keyword>
<keyword evidence="4 6" id="KW-1133">Transmembrane helix</keyword>
<dbReference type="Pfam" id="PF10520">
    <property type="entry name" value="Lipid_desat"/>
    <property type="match status" value="1"/>
</dbReference>
<name>A0AAD2CK73_9STRA</name>
<comment type="similarity">
    <text evidence="2">Belongs to the fatty acid desaturase CarF family.</text>
</comment>
<evidence type="ECO:0000256" key="1">
    <source>
        <dbReference type="ARBA" id="ARBA00004141"/>
    </source>
</evidence>
<feature type="transmembrane region" description="Helical" evidence="6">
    <location>
        <begin position="257"/>
        <end position="278"/>
    </location>
</feature>
<evidence type="ECO:0000259" key="7">
    <source>
        <dbReference type="Pfam" id="PF10520"/>
    </source>
</evidence>
<feature type="domain" description="Lipid desaturase" evidence="7">
    <location>
        <begin position="103"/>
        <end position="246"/>
    </location>
</feature>
<proteinExistence type="inferred from homology"/>
<keyword evidence="3 6" id="KW-0812">Transmembrane</keyword>
<evidence type="ECO:0000256" key="2">
    <source>
        <dbReference type="ARBA" id="ARBA00007620"/>
    </source>
</evidence>
<sequence length="288" mass="32146">MCINPTATITIKADPNAILERKVQELITKARETKDDDPVLKVASKPKLYDGALRAGTPIYVARSHIPVFLLVAACTSLVAWSIYDTNLAIVACCVAGALVGYDMLSGFLHIVFDNPDNLYIPILGQPCLEFQMHHHFPTDLVQRDFLDVCGDLNLVGLVVSVFTILAFDPINDPLVRCMGGLKMLMAYYGQFSHRSAHTPSTVNNKFISGLRSAGLMIPLEKHRSHHRPPHDMDFCLVGVCNPLINFLYHKVTRNRFFWMIGFFAYGLMGVKVEAMVMEKILTVVGMY</sequence>
<gene>
    <name evidence="8" type="ORF">CYCCA115_LOCUS5339</name>
</gene>
<dbReference type="GO" id="GO:0016020">
    <property type="term" value="C:membrane"/>
    <property type="evidence" value="ECO:0007669"/>
    <property type="project" value="UniProtKB-SubCell"/>
</dbReference>
<evidence type="ECO:0000256" key="4">
    <source>
        <dbReference type="ARBA" id="ARBA00022989"/>
    </source>
</evidence>
<feature type="transmembrane region" description="Helical" evidence="6">
    <location>
        <begin position="89"/>
        <end position="113"/>
    </location>
</feature>
<feature type="transmembrane region" description="Helical" evidence="6">
    <location>
        <begin position="66"/>
        <end position="83"/>
    </location>
</feature>
<keyword evidence="5 6" id="KW-0472">Membrane</keyword>
<dbReference type="Proteomes" id="UP001295423">
    <property type="component" value="Unassembled WGS sequence"/>
</dbReference>
<comment type="caution">
    <text evidence="8">The sequence shown here is derived from an EMBL/GenBank/DDBJ whole genome shotgun (WGS) entry which is preliminary data.</text>
</comment>
<dbReference type="PANTHER" id="PTHR48140:SF1">
    <property type="entry name" value="FATTY ACID DESATURASE 4, CHLOROPLASTIC-RELATED"/>
    <property type="match status" value="1"/>
</dbReference>
<evidence type="ECO:0000313" key="9">
    <source>
        <dbReference type="Proteomes" id="UP001295423"/>
    </source>
</evidence>
<comment type="subcellular location">
    <subcellularLocation>
        <location evidence="1">Membrane</location>
        <topology evidence="1">Multi-pass membrane protein</topology>
    </subcellularLocation>
</comment>
<dbReference type="AlphaFoldDB" id="A0AAD2CK73"/>
<dbReference type="InterPro" id="IPR052864">
    <property type="entry name" value="Chloroplast_FAD_CarF"/>
</dbReference>
<protein>
    <recommendedName>
        <fullName evidence="7">Lipid desaturase domain-containing protein</fullName>
    </recommendedName>
</protein>
<organism evidence="8 9">
    <name type="scientific">Cylindrotheca closterium</name>
    <dbReference type="NCBI Taxonomy" id="2856"/>
    <lineage>
        <taxon>Eukaryota</taxon>
        <taxon>Sar</taxon>
        <taxon>Stramenopiles</taxon>
        <taxon>Ochrophyta</taxon>
        <taxon>Bacillariophyta</taxon>
        <taxon>Bacillariophyceae</taxon>
        <taxon>Bacillariophycidae</taxon>
        <taxon>Bacillariales</taxon>
        <taxon>Bacillariaceae</taxon>
        <taxon>Cylindrotheca</taxon>
    </lineage>
</organism>
<evidence type="ECO:0000256" key="3">
    <source>
        <dbReference type="ARBA" id="ARBA00022692"/>
    </source>
</evidence>
<evidence type="ECO:0000313" key="8">
    <source>
        <dbReference type="EMBL" id="CAJ1936732.1"/>
    </source>
</evidence>
<accession>A0AAD2CK73</accession>
<dbReference type="PANTHER" id="PTHR48140">
    <property type="entry name" value="FATTY ACID DESATURASE 4, CHLOROPLASTIC-RELATED"/>
    <property type="match status" value="1"/>
</dbReference>